<dbReference type="Proteomes" id="UP001176961">
    <property type="component" value="Unassembled WGS sequence"/>
</dbReference>
<dbReference type="InterPro" id="IPR006141">
    <property type="entry name" value="Intein_N"/>
</dbReference>
<dbReference type="SMART" id="SM00306">
    <property type="entry name" value="HintN"/>
    <property type="match status" value="1"/>
</dbReference>
<dbReference type="SUPFAM" id="SSF51294">
    <property type="entry name" value="Hedgehog/intein (Hint) domain"/>
    <property type="match status" value="1"/>
</dbReference>
<keyword evidence="3" id="KW-1185">Reference proteome</keyword>
<dbReference type="NCBIfam" id="TIGR01443">
    <property type="entry name" value="intein_Cterm"/>
    <property type="match status" value="1"/>
</dbReference>
<dbReference type="InterPro" id="IPR003587">
    <property type="entry name" value="Hint_dom_N"/>
</dbReference>
<dbReference type="InterPro" id="IPR030934">
    <property type="entry name" value="Intein_C"/>
</dbReference>
<sequence>MAGFNSYTPTAAYGDVASFEEGLNVNSVLSQIITKNCKMWHLPSKKQIWIAPGDTTKPGLVYIYHYSARYEDGRGVFTTRTFKHDLTDVVEADDKVFISYGACIGVLDPTIDTDGDDQIETIMIGQERLASKHSILVMNRLLITNNRIAGWCQLQCGKKTKTIPLSDGTHYVADYKMPVQVATSYIEDEPYTRSYKDTIIYAPAGIKNGVHITKAIKLTAGTRFYLPNQLDRTPQILYDTVVDAKYVLCVCDDNKLIIEDRNKFKGWRNKYAYTALYSEGSYILDEKTFTVKKLASGEWITTDTLVPLCDLTITDFSVNRPYAPAAQPFSRSITLTNFADPFSQGGGTSTTIQKRDIPEQSALETELEAKLGQYNQSGIDAANALQKEALEYINQTYNPNWQMLYDEYNGDIAAALADYQNTSDATLNAYTTALAQRENIFGEQSDQNLIDYRKLMNQALGNQTDERNLASGEYGSALTEAAQKYDLQQREDLNSYKNALSQAESTNQRDLSNALAKYDNTQQKNLSQYQSTLDTEKTKYDGSMSSALDEYSKGMASVNARAQELADGILPSSYNQNFQAAMKDDLNALYGSKISQLASRGIINSSVTNTAMDSISQSIADASAKNFIQSLSSASSLNNARASNLADTRVADSIYKAAQGSADSIYNASVANAKDKYNNSVSNSKSIYDAANTVSGNRYNAATGIAKNKYDSAISNADTKYTNSVGTADNIYKSAQANTKSQYDNAIANAAAGYAAQTDLAKQLLQSKNEAAQNKFVGAAQAQAQSYYAPGTLLGYAQNLANSANNQYNTMYTGRMGTASTSTTTTQSSGNDDSIWGAAGTIGAALITCFAAGTKVAIRGGLKNIEDIKVGDEVLTLSENGGFTHRKVTKVSKPRVNDTISVRFANGATFVTTSSQRLLTYGGFEYIEKVTRPIITTQSNPTAILEMHADKRQTVYDFTVEGNNIFFANGIGVEGDD</sequence>
<dbReference type="CDD" id="cd00081">
    <property type="entry name" value="Hint"/>
    <property type="match status" value="1"/>
</dbReference>
<evidence type="ECO:0000313" key="3">
    <source>
        <dbReference type="Proteomes" id="UP001176961"/>
    </source>
</evidence>
<accession>A0AA36GQI5</accession>
<reference evidence="2" key="1">
    <citation type="submission" date="2023-07" db="EMBL/GenBank/DDBJ databases">
        <authorList>
            <consortium name="CYATHOMIX"/>
        </authorList>
    </citation>
    <scope>NUCLEOTIDE SEQUENCE</scope>
    <source>
        <strain evidence="2">N/A</strain>
    </source>
</reference>
<proteinExistence type="predicted"/>
<dbReference type="GO" id="GO:0016539">
    <property type="term" value="P:intein-mediated protein splicing"/>
    <property type="evidence" value="ECO:0007669"/>
    <property type="project" value="InterPro"/>
</dbReference>
<evidence type="ECO:0000259" key="1">
    <source>
        <dbReference type="SMART" id="SM00306"/>
    </source>
</evidence>
<dbReference type="AlphaFoldDB" id="A0AA36GQI5"/>
<protein>
    <recommendedName>
        <fullName evidence="1">Hint domain-containing protein</fullName>
    </recommendedName>
</protein>
<name>A0AA36GQI5_CYLNA</name>
<feature type="domain" description="Hint" evidence="1">
    <location>
        <begin position="847"/>
        <end position="937"/>
    </location>
</feature>
<dbReference type="InterPro" id="IPR036844">
    <property type="entry name" value="Hint_dom_sf"/>
</dbReference>
<organism evidence="2 3">
    <name type="scientific">Cylicocyclus nassatus</name>
    <name type="common">Nematode worm</name>
    <dbReference type="NCBI Taxonomy" id="53992"/>
    <lineage>
        <taxon>Eukaryota</taxon>
        <taxon>Metazoa</taxon>
        <taxon>Ecdysozoa</taxon>
        <taxon>Nematoda</taxon>
        <taxon>Chromadorea</taxon>
        <taxon>Rhabditida</taxon>
        <taxon>Rhabditina</taxon>
        <taxon>Rhabditomorpha</taxon>
        <taxon>Strongyloidea</taxon>
        <taxon>Strongylidae</taxon>
        <taxon>Cylicocyclus</taxon>
    </lineage>
</organism>
<dbReference type="EMBL" id="CATQJL010000147">
    <property type="protein sequence ID" value="CAJ0596462.1"/>
    <property type="molecule type" value="Genomic_DNA"/>
</dbReference>
<gene>
    <name evidence="2" type="ORF">CYNAS_LOCUS8445</name>
</gene>
<evidence type="ECO:0000313" key="2">
    <source>
        <dbReference type="EMBL" id="CAJ0596462.1"/>
    </source>
</evidence>
<dbReference type="Gene3D" id="2.170.16.10">
    <property type="entry name" value="Hedgehog/Intein (Hint) domain"/>
    <property type="match status" value="1"/>
</dbReference>
<comment type="caution">
    <text evidence="2">The sequence shown here is derived from an EMBL/GenBank/DDBJ whole genome shotgun (WGS) entry which is preliminary data.</text>
</comment>
<dbReference type="PROSITE" id="PS50817">
    <property type="entry name" value="INTEIN_N_TER"/>
    <property type="match status" value="1"/>
</dbReference>